<name>A4CDP9_9GAMM</name>
<feature type="transmembrane region" description="Helical" evidence="6">
    <location>
        <begin position="236"/>
        <end position="258"/>
    </location>
</feature>
<dbReference type="Gene3D" id="1.20.1250.20">
    <property type="entry name" value="MFS general substrate transporter like domains"/>
    <property type="match status" value="1"/>
</dbReference>
<evidence type="ECO:0000256" key="5">
    <source>
        <dbReference type="ARBA" id="ARBA00023136"/>
    </source>
</evidence>
<keyword evidence="3 6" id="KW-0812">Transmembrane</keyword>
<feature type="transmembrane region" description="Helical" evidence="6">
    <location>
        <begin position="68"/>
        <end position="90"/>
    </location>
</feature>
<dbReference type="Pfam" id="PF07690">
    <property type="entry name" value="MFS_1"/>
    <property type="match status" value="1"/>
</dbReference>
<dbReference type="PANTHER" id="PTHR43124:SF3">
    <property type="entry name" value="CHLORAMPHENICOL EFFLUX PUMP RV0191"/>
    <property type="match status" value="1"/>
</dbReference>
<dbReference type="eggNOG" id="COG2814">
    <property type="taxonomic scope" value="Bacteria"/>
</dbReference>
<evidence type="ECO:0000256" key="3">
    <source>
        <dbReference type="ARBA" id="ARBA00022692"/>
    </source>
</evidence>
<reference evidence="7 8" key="1">
    <citation type="submission" date="2006-02" db="EMBL/GenBank/DDBJ databases">
        <authorList>
            <person name="Moran M.A."/>
            <person name="Kjelleberg S."/>
            <person name="Egan S."/>
            <person name="Saunders N."/>
            <person name="Thomas T."/>
            <person name="Ferriera S."/>
            <person name="Johnson J."/>
            <person name="Kravitz S."/>
            <person name="Halpern A."/>
            <person name="Remington K."/>
            <person name="Beeson K."/>
            <person name="Tran B."/>
            <person name="Rogers Y.-H."/>
            <person name="Friedman R."/>
            <person name="Venter J.C."/>
        </authorList>
    </citation>
    <scope>NUCLEOTIDE SEQUENCE [LARGE SCALE GENOMIC DNA]</scope>
    <source>
        <strain evidence="7 8">D2</strain>
    </source>
</reference>
<proteinExistence type="predicted"/>
<dbReference type="RefSeq" id="WP_009838954.1">
    <property type="nucleotide sequence ID" value="NZ_AAOH01000007.1"/>
</dbReference>
<evidence type="ECO:0000313" key="7">
    <source>
        <dbReference type="EMBL" id="EAR27091.1"/>
    </source>
</evidence>
<keyword evidence="2" id="KW-1003">Cell membrane</keyword>
<feature type="transmembrane region" description="Helical" evidence="6">
    <location>
        <begin position="357"/>
        <end position="375"/>
    </location>
</feature>
<dbReference type="AlphaFoldDB" id="A4CDP9"/>
<feature type="transmembrane region" description="Helical" evidence="6">
    <location>
        <begin position="270"/>
        <end position="293"/>
    </location>
</feature>
<dbReference type="GO" id="GO:0022857">
    <property type="term" value="F:transmembrane transporter activity"/>
    <property type="evidence" value="ECO:0007669"/>
    <property type="project" value="InterPro"/>
</dbReference>
<dbReference type="PANTHER" id="PTHR43124">
    <property type="entry name" value="PURINE EFFLUX PUMP PBUE"/>
    <property type="match status" value="1"/>
</dbReference>
<sequence length="392" mass="44035">MSHSFKYSLVVLTLFAVICDSMLMPFYPQFFSSEFAVSDPKYVGLYVASIGIVVMFFFPFWAQVAKKIAVLPLLVGTQFAAASLSIACYWNEELLSFWVFSLTMIAFKASYLLVYPYLMSFEDKSKYTHTIGLLTVVAHFGVIIGAVVGGSILEFTEAKNVFLLMALGDFIQMLVCLCLINIAPKTAVDKKESESSKAKRNKSKVIFLALLMMSFYFSVYLIRPFFAAYWHTLVDFGGDVIAGVIYALPALMALIMLWKNYRTTQQDYRLFAALLLALSGMLLQASSIALLFITGRCLFGLAIFIIMVRLDLILYQISSPDSYASDYSKVHFFQNLGVLISSFTAGLLVSWHGLVMPFWMASLGLGITLFLVFWFEKKPNLQSTIEQPINEL</sequence>
<feature type="transmembrane region" description="Helical" evidence="6">
    <location>
        <begin position="299"/>
        <end position="318"/>
    </location>
</feature>
<feature type="transmembrane region" description="Helical" evidence="6">
    <location>
        <begin position="161"/>
        <end position="184"/>
    </location>
</feature>
<organism evidence="7 8">
    <name type="scientific">Pseudoalteromonas tunicata D2</name>
    <dbReference type="NCBI Taxonomy" id="87626"/>
    <lineage>
        <taxon>Bacteria</taxon>
        <taxon>Pseudomonadati</taxon>
        <taxon>Pseudomonadota</taxon>
        <taxon>Gammaproteobacteria</taxon>
        <taxon>Alteromonadales</taxon>
        <taxon>Pseudoalteromonadaceae</taxon>
        <taxon>Pseudoalteromonas</taxon>
    </lineage>
</organism>
<dbReference type="InterPro" id="IPR050189">
    <property type="entry name" value="MFS_Efflux_Transporters"/>
</dbReference>
<dbReference type="InterPro" id="IPR036259">
    <property type="entry name" value="MFS_trans_sf"/>
</dbReference>
<dbReference type="GO" id="GO:0005886">
    <property type="term" value="C:plasma membrane"/>
    <property type="evidence" value="ECO:0007669"/>
    <property type="project" value="UniProtKB-SubCell"/>
</dbReference>
<evidence type="ECO:0000256" key="2">
    <source>
        <dbReference type="ARBA" id="ARBA00022475"/>
    </source>
</evidence>
<dbReference type="InterPro" id="IPR011701">
    <property type="entry name" value="MFS"/>
</dbReference>
<feature type="transmembrane region" description="Helical" evidence="6">
    <location>
        <begin position="130"/>
        <end position="149"/>
    </location>
</feature>
<feature type="transmembrane region" description="Helical" evidence="6">
    <location>
        <begin position="330"/>
        <end position="351"/>
    </location>
</feature>
<keyword evidence="5 6" id="KW-0472">Membrane</keyword>
<accession>A4CDP9</accession>
<dbReference type="SUPFAM" id="SSF103473">
    <property type="entry name" value="MFS general substrate transporter"/>
    <property type="match status" value="1"/>
</dbReference>
<keyword evidence="4 6" id="KW-1133">Transmembrane helix</keyword>
<dbReference type="STRING" id="87626.PTD2_05455"/>
<feature type="transmembrane region" description="Helical" evidence="6">
    <location>
        <begin position="7"/>
        <end position="27"/>
    </location>
</feature>
<dbReference type="OrthoDB" id="8579878at2"/>
<evidence type="ECO:0008006" key="9">
    <source>
        <dbReference type="Google" id="ProtNLM"/>
    </source>
</evidence>
<protein>
    <recommendedName>
        <fullName evidence="9">MFS transporter</fullName>
    </recommendedName>
</protein>
<dbReference type="EMBL" id="AAOH01000007">
    <property type="protein sequence ID" value="EAR27091.1"/>
    <property type="molecule type" value="Genomic_DNA"/>
</dbReference>
<dbReference type="Proteomes" id="UP000006201">
    <property type="component" value="Unassembled WGS sequence"/>
</dbReference>
<evidence type="ECO:0000313" key="8">
    <source>
        <dbReference type="Proteomes" id="UP000006201"/>
    </source>
</evidence>
<evidence type="ECO:0000256" key="4">
    <source>
        <dbReference type="ARBA" id="ARBA00022989"/>
    </source>
</evidence>
<comment type="caution">
    <text evidence="7">The sequence shown here is derived from an EMBL/GenBank/DDBJ whole genome shotgun (WGS) entry which is preliminary data.</text>
</comment>
<dbReference type="HOGENOM" id="CLU_056337_0_0_6"/>
<gene>
    <name evidence="7" type="ORF">PTD2_05455</name>
</gene>
<evidence type="ECO:0000256" key="6">
    <source>
        <dbReference type="SAM" id="Phobius"/>
    </source>
</evidence>
<feature type="transmembrane region" description="Helical" evidence="6">
    <location>
        <begin position="96"/>
        <end position="118"/>
    </location>
</feature>
<comment type="subcellular location">
    <subcellularLocation>
        <location evidence="1">Cell membrane</location>
        <topology evidence="1">Multi-pass membrane protein</topology>
    </subcellularLocation>
</comment>
<feature type="transmembrane region" description="Helical" evidence="6">
    <location>
        <begin position="42"/>
        <end position="61"/>
    </location>
</feature>
<feature type="transmembrane region" description="Helical" evidence="6">
    <location>
        <begin position="205"/>
        <end position="230"/>
    </location>
</feature>
<keyword evidence="8" id="KW-1185">Reference proteome</keyword>
<evidence type="ECO:0000256" key="1">
    <source>
        <dbReference type="ARBA" id="ARBA00004651"/>
    </source>
</evidence>